<proteinExistence type="predicted"/>
<name>W4V2T1_9FIRM</name>
<dbReference type="InterPro" id="IPR044923">
    <property type="entry name" value="PolC_middle_finger_sf"/>
</dbReference>
<evidence type="ECO:0000313" key="2">
    <source>
        <dbReference type="EMBL" id="GAE87506.1"/>
    </source>
</evidence>
<evidence type="ECO:0000259" key="1">
    <source>
        <dbReference type="Pfam" id="PF17657"/>
    </source>
</evidence>
<gene>
    <name evidence="2" type="ORF">JCM21531_878</name>
</gene>
<dbReference type="InterPro" id="IPR004805">
    <property type="entry name" value="DnaE2/DnaE/PolC"/>
</dbReference>
<dbReference type="GO" id="GO:0008408">
    <property type="term" value="F:3'-5' exonuclease activity"/>
    <property type="evidence" value="ECO:0007669"/>
    <property type="project" value="InterPro"/>
</dbReference>
<dbReference type="Gene3D" id="1.10.150.700">
    <property type="entry name" value="PolC, middle finger domain"/>
    <property type="match status" value="1"/>
</dbReference>
<dbReference type="Proteomes" id="UP000019109">
    <property type="component" value="Unassembled WGS sequence"/>
</dbReference>
<accession>W4V2T1</accession>
<sequence>MGIFSSTEPLGINPEDINSPVGTFAIPEFGTKFVRQMLVDTKPKTFSELIRISGLSHGTDVWLNNAQDLVRSNIASLSEVICTRMI</sequence>
<dbReference type="PANTHER" id="PTHR32294:SF5">
    <property type="entry name" value="DNA POLYMERASE III POLC-TYPE"/>
    <property type="match status" value="1"/>
</dbReference>
<feature type="domain" description="DNA polymerase III alpha subunit finger" evidence="1">
    <location>
        <begin position="23"/>
        <end position="72"/>
    </location>
</feature>
<dbReference type="AlphaFoldDB" id="W4V2T1"/>
<comment type="caution">
    <text evidence="2">The sequence shown here is derived from an EMBL/GenBank/DDBJ whole genome shotgun (WGS) entry which is preliminary data.</text>
</comment>
<dbReference type="GO" id="GO:0006260">
    <property type="term" value="P:DNA replication"/>
    <property type="evidence" value="ECO:0007669"/>
    <property type="project" value="InterPro"/>
</dbReference>
<dbReference type="EMBL" id="BAVR01000007">
    <property type="protein sequence ID" value="GAE87506.1"/>
    <property type="molecule type" value="Genomic_DNA"/>
</dbReference>
<evidence type="ECO:0000313" key="3">
    <source>
        <dbReference type="Proteomes" id="UP000019109"/>
    </source>
</evidence>
<protein>
    <submittedName>
        <fullName evidence="2">DNA polymerase III polC-type</fullName>
    </submittedName>
</protein>
<keyword evidence="3" id="KW-1185">Reference proteome</keyword>
<dbReference type="STRING" id="1294263.JCM21531_878"/>
<organism evidence="2 3">
    <name type="scientific">Acetivibrio straminisolvens JCM 21531</name>
    <dbReference type="NCBI Taxonomy" id="1294263"/>
    <lineage>
        <taxon>Bacteria</taxon>
        <taxon>Bacillati</taxon>
        <taxon>Bacillota</taxon>
        <taxon>Clostridia</taxon>
        <taxon>Eubacteriales</taxon>
        <taxon>Oscillospiraceae</taxon>
        <taxon>Acetivibrio</taxon>
    </lineage>
</organism>
<dbReference type="PANTHER" id="PTHR32294">
    <property type="entry name" value="DNA POLYMERASE III SUBUNIT ALPHA"/>
    <property type="match status" value="1"/>
</dbReference>
<dbReference type="Pfam" id="PF17657">
    <property type="entry name" value="DNA_pol3_finger"/>
    <property type="match status" value="1"/>
</dbReference>
<reference evidence="2" key="1">
    <citation type="journal article" date="2014" name="Genome Announc.">
        <title>Draft Genome Sequence of Clostridium straminisolvens Strain JCM 21531T, Isolated from a Cellulose-Degrading Bacterial Community.</title>
        <authorList>
            <person name="Yuki M."/>
            <person name="Oshima K."/>
            <person name="Suda W."/>
            <person name="Sakamoto M."/>
            <person name="Kitamura K."/>
            <person name="Iida T."/>
            <person name="Hattori M."/>
            <person name="Ohkuma M."/>
        </authorList>
    </citation>
    <scope>NUCLEOTIDE SEQUENCE [LARGE SCALE GENOMIC DNA]</scope>
    <source>
        <strain evidence="2">JCM 21531</strain>
    </source>
</reference>
<dbReference type="InterPro" id="IPR040982">
    <property type="entry name" value="DNA_pol3_finger"/>
</dbReference>